<evidence type="ECO:0000256" key="1">
    <source>
        <dbReference type="ARBA" id="ARBA00001946"/>
    </source>
</evidence>
<dbReference type="EC" id="3.6.1.45" evidence="9"/>
<keyword evidence="5" id="KW-0378">Hydrolase</keyword>
<dbReference type="CDD" id="cd18887">
    <property type="entry name" value="NUDIX_UGPPase_Nudt14"/>
    <property type="match status" value="1"/>
</dbReference>
<evidence type="ECO:0000256" key="11">
    <source>
        <dbReference type="ARBA" id="ARBA00080475"/>
    </source>
</evidence>
<accession>A0A9D4L3F0</accession>
<dbReference type="AlphaFoldDB" id="A0A9D4L3F0"/>
<name>A0A9D4L3F0_DREPO</name>
<dbReference type="GO" id="GO:0005737">
    <property type="term" value="C:cytoplasm"/>
    <property type="evidence" value="ECO:0007669"/>
    <property type="project" value="UniProtKB-SubCell"/>
</dbReference>
<comment type="subcellular location">
    <subcellularLocation>
        <location evidence="2">Cytoplasm</location>
    </subcellularLocation>
</comment>
<dbReference type="PANTHER" id="PTHR11839:SF15">
    <property type="entry name" value="URIDINE DIPHOSPHATE GLUCOSE PYROPHOSPHATASE NUDT14"/>
    <property type="match status" value="1"/>
</dbReference>
<dbReference type="GO" id="GO:0019693">
    <property type="term" value="P:ribose phosphate metabolic process"/>
    <property type="evidence" value="ECO:0007669"/>
    <property type="project" value="TreeGrafter"/>
</dbReference>
<sequence>MDDINDVKIVACENSKYIKPLRLQYTQNGKKKIWDAMKVHDSVVVVVYNSSRDVLVLVRQFRPAIYINSVEISRLEDGSQYVDIGKYPGHLGLTYEFCAGIIDKDKPILDIAREELLEECGYAVPPECIRRITGFRTGVGTAGARQEMFYAEVTDEMKVAAGGGIADEGEMIDVVEIPAADALKFAYDETINKPVGVLYGLTWFMTSVYQKPV</sequence>
<dbReference type="PANTHER" id="PTHR11839">
    <property type="entry name" value="UDP/ADP-SUGAR PYROPHOSPHATASE"/>
    <property type="match status" value="1"/>
</dbReference>
<comment type="catalytic activity">
    <reaction evidence="7">
        <text>UDP-sugar + H2O = UMP + alpha-D-aldose 1-phosphate.</text>
        <dbReference type="EC" id="3.6.1.45"/>
    </reaction>
</comment>
<evidence type="ECO:0000313" key="13">
    <source>
        <dbReference type="EMBL" id="KAH3851212.1"/>
    </source>
</evidence>
<evidence type="ECO:0000256" key="2">
    <source>
        <dbReference type="ARBA" id="ARBA00004496"/>
    </source>
</evidence>
<evidence type="ECO:0000259" key="12">
    <source>
        <dbReference type="PROSITE" id="PS51462"/>
    </source>
</evidence>
<dbReference type="GO" id="GO:0006753">
    <property type="term" value="P:nucleoside phosphate metabolic process"/>
    <property type="evidence" value="ECO:0007669"/>
    <property type="project" value="TreeGrafter"/>
</dbReference>
<dbReference type="InterPro" id="IPR015797">
    <property type="entry name" value="NUDIX_hydrolase-like_dom_sf"/>
</dbReference>
<feature type="domain" description="Nudix hydrolase" evidence="12">
    <location>
        <begin position="38"/>
        <end position="199"/>
    </location>
</feature>
<organism evidence="13 14">
    <name type="scientific">Dreissena polymorpha</name>
    <name type="common">Zebra mussel</name>
    <name type="synonym">Mytilus polymorpha</name>
    <dbReference type="NCBI Taxonomy" id="45954"/>
    <lineage>
        <taxon>Eukaryota</taxon>
        <taxon>Metazoa</taxon>
        <taxon>Spiralia</taxon>
        <taxon>Lophotrochozoa</taxon>
        <taxon>Mollusca</taxon>
        <taxon>Bivalvia</taxon>
        <taxon>Autobranchia</taxon>
        <taxon>Heteroconchia</taxon>
        <taxon>Euheterodonta</taxon>
        <taxon>Imparidentia</taxon>
        <taxon>Neoheterodontei</taxon>
        <taxon>Myida</taxon>
        <taxon>Dreissenoidea</taxon>
        <taxon>Dreissenidae</taxon>
        <taxon>Dreissena</taxon>
    </lineage>
</organism>
<keyword evidence="4" id="KW-0963">Cytoplasm</keyword>
<dbReference type="PROSITE" id="PS51462">
    <property type="entry name" value="NUDIX"/>
    <property type="match status" value="1"/>
</dbReference>
<dbReference type="Gene3D" id="3.90.79.10">
    <property type="entry name" value="Nucleoside Triphosphate Pyrophosphohydrolase"/>
    <property type="match status" value="1"/>
</dbReference>
<dbReference type="EMBL" id="JAIWYP010000003">
    <property type="protein sequence ID" value="KAH3851212.1"/>
    <property type="molecule type" value="Genomic_DNA"/>
</dbReference>
<dbReference type="SUPFAM" id="SSF55811">
    <property type="entry name" value="Nudix"/>
    <property type="match status" value="1"/>
</dbReference>
<comment type="caution">
    <text evidence="13">The sequence shown here is derived from an EMBL/GenBank/DDBJ whole genome shotgun (WGS) entry which is preliminary data.</text>
</comment>
<keyword evidence="6" id="KW-0460">Magnesium</keyword>
<keyword evidence="14" id="KW-1185">Reference proteome</keyword>
<evidence type="ECO:0000256" key="8">
    <source>
        <dbReference type="ARBA" id="ARBA00054674"/>
    </source>
</evidence>
<evidence type="ECO:0000256" key="9">
    <source>
        <dbReference type="ARBA" id="ARBA00066480"/>
    </source>
</evidence>
<comment type="cofactor">
    <cofactor evidence="1">
        <name>Mg(2+)</name>
        <dbReference type="ChEBI" id="CHEBI:18420"/>
    </cofactor>
</comment>
<dbReference type="InterPro" id="IPR000086">
    <property type="entry name" value="NUDIX_hydrolase_dom"/>
</dbReference>
<reference evidence="13" key="2">
    <citation type="submission" date="2020-11" db="EMBL/GenBank/DDBJ databases">
        <authorList>
            <person name="McCartney M.A."/>
            <person name="Auch B."/>
            <person name="Kono T."/>
            <person name="Mallez S."/>
            <person name="Becker A."/>
            <person name="Gohl D.M."/>
            <person name="Silverstein K.A.T."/>
            <person name="Koren S."/>
            <person name="Bechman K.B."/>
            <person name="Herman A."/>
            <person name="Abrahante J.E."/>
            <person name="Garbe J."/>
        </authorList>
    </citation>
    <scope>NUCLEOTIDE SEQUENCE</scope>
    <source>
        <strain evidence="13">Duluth1</strain>
        <tissue evidence="13">Whole animal</tissue>
    </source>
</reference>
<evidence type="ECO:0000313" key="14">
    <source>
        <dbReference type="Proteomes" id="UP000828390"/>
    </source>
</evidence>
<evidence type="ECO:0000256" key="3">
    <source>
        <dbReference type="ARBA" id="ARBA00011738"/>
    </source>
</evidence>
<dbReference type="NCBIfam" id="TIGR00052">
    <property type="entry name" value="nudix-type nucleoside diphosphatase, YffH/AdpP family"/>
    <property type="match status" value="1"/>
</dbReference>
<evidence type="ECO:0000256" key="5">
    <source>
        <dbReference type="ARBA" id="ARBA00022801"/>
    </source>
</evidence>
<evidence type="ECO:0000256" key="6">
    <source>
        <dbReference type="ARBA" id="ARBA00022842"/>
    </source>
</evidence>
<gene>
    <name evidence="13" type="ORF">DPMN_093691</name>
</gene>
<proteinExistence type="predicted"/>
<reference evidence="13" key="1">
    <citation type="journal article" date="2019" name="bioRxiv">
        <title>The Genome of the Zebra Mussel, Dreissena polymorpha: A Resource for Invasive Species Research.</title>
        <authorList>
            <person name="McCartney M.A."/>
            <person name="Auch B."/>
            <person name="Kono T."/>
            <person name="Mallez S."/>
            <person name="Zhang Y."/>
            <person name="Obille A."/>
            <person name="Becker A."/>
            <person name="Abrahante J.E."/>
            <person name="Garbe J."/>
            <person name="Badalamenti J.P."/>
            <person name="Herman A."/>
            <person name="Mangelson H."/>
            <person name="Liachko I."/>
            <person name="Sullivan S."/>
            <person name="Sone E.D."/>
            <person name="Koren S."/>
            <person name="Silverstein K.A.T."/>
            <person name="Beckman K.B."/>
            <person name="Gohl D.M."/>
        </authorList>
    </citation>
    <scope>NUCLEOTIDE SEQUENCE</scope>
    <source>
        <strain evidence="13">Duluth1</strain>
        <tissue evidence="13">Whole animal</tissue>
    </source>
</reference>
<dbReference type="InterPro" id="IPR004385">
    <property type="entry name" value="NDP_pyrophosphatase"/>
</dbReference>
<comment type="subunit">
    <text evidence="3">Homodimer.</text>
</comment>
<dbReference type="FunFam" id="3.90.79.10:FF:000035">
    <property type="entry name" value="Uridine diphosphate glucose pyrophosphatase"/>
    <property type="match status" value="1"/>
</dbReference>
<protein>
    <recommendedName>
        <fullName evidence="10">Uridine diphosphate glucose pyrophosphatase NUDT14</fullName>
        <ecNumber evidence="9">3.6.1.45</ecNumber>
    </recommendedName>
    <alternativeName>
        <fullName evidence="11">Nucleoside diphosphate-linked moiety X motif 14</fullName>
    </alternativeName>
</protein>
<dbReference type="Proteomes" id="UP000828390">
    <property type="component" value="Unassembled WGS sequence"/>
</dbReference>
<evidence type="ECO:0000256" key="7">
    <source>
        <dbReference type="ARBA" id="ARBA00051086"/>
    </source>
</evidence>
<dbReference type="GO" id="GO:0008768">
    <property type="term" value="F:UDP-sugar diphosphatase activity"/>
    <property type="evidence" value="ECO:0007669"/>
    <property type="project" value="UniProtKB-EC"/>
</dbReference>
<evidence type="ECO:0000256" key="10">
    <source>
        <dbReference type="ARBA" id="ARBA00071467"/>
    </source>
</evidence>
<dbReference type="GO" id="GO:0046872">
    <property type="term" value="F:metal ion binding"/>
    <property type="evidence" value="ECO:0007669"/>
    <property type="project" value="InterPro"/>
</dbReference>
<evidence type="ECO:0000256" key="4">
    <source>
        <dbReference type="ARBA" id="ARBA00022490"/>
    </source>
</evidence>
<comment type="function">
    <text evidence="8">Hydrolyzes UDP-glucose to glucose 1-phosphate and UMP and ADP-ribose to ribose 5-phosphate and AMP. The physiological substrate is probably UDP-glucose. Poor activity on other substrates such as ADP-glucose, CDP-glucose, GDP-glucose and GDP-mannose.</text>
</comment>
<dbReference type="OrthoDB" id="10249920at2759"/>